<dbReference type="Pfam" id="PF12848">
    <property type="entry name" value="ABC_tran_Xtn"/>
    <property type="match status" value="1"/>
</dbReference>
<evidence type="ECO:0000256" key="5">
    <source>
        <dbReference type="ARBA" id="ARBA00022801"/>
    </source>
</evidence>
<dbReference type="InterPro" id="IPR027417">
    <property type="entry name" value="P-loop_NTPase"/>
</dbReference>
<feature type="binding site" evidence="11">
    <location>
        <begin position="350"/>
        <end position="357"/>
    </location>
    <ligand>
        <name>ATP</name>
        <dbReference type="ChEBI" id="CHEBI:30616"/>
        <label>2</label>
    </ligand>
</feature>
<keyword evidence="15" id="KW-1185">Reference proteome</keyword>
<dbReference type="InterPro" id="IPR017871">
    <property type="entry name" value="ABC_transporter-like_CS"/>
</dbReference>
<evidence type="ECO:0000256" key="3">
    <source>
        <dbReference type="ARBA" id="ARBA00022741"/>
    </source>
</evidence>
<evidence type="ECO:0000256" key="1">
    <source>
        <dbReference type="ARBA" id="ARBA00022490"/>
    </source>
</evidence>
<dbReference type="PROSITE" id="PS50893">
    <property type="entry name" value="ABC_TRANSPORTER_2"/>
    <property type="match status" value="2"/>
</dbReference>
<evidence type="ECO:0000256" key="8">
    <source>
        <dbReference type="ARBA" id="ARBA00023204"/>
    </source>
</evidence>
<dbReference type="GO" id="GO:0016887">
    <property type="term" value="F:ATP hydrolysis activity"/>
    <property type="evidence" value="ECO:0007669"/>
    <property type="project" value="UniProtKB-UniRule"/>
</dbReference>
<dbReference type="PANTHER" id="PTHR42855">
    <property type="entry name" value="ABC TRANSPORTER ATP-BINDING SUBUNIT"/>
    <property type="match status" value="1"/>
</dbReference>
<keyword evidence="7 11" id="KW-0238">DNA-binding</keyword>
<dbReference type="PANTHER" id="PTHR42855:SF1">
    <property type="entry name" value="ABC TRANSPORTER DOMAIN-CONTAINING PROTEIN"/>
    <property type="match status" value="1"/>
</dbReference>
<dbReference type="Pfam" id="PF16326">
    <property type="entry name" value="ABC_tran_CTD"/>
    <property type="match status" value="1"/>
</dbReference>
<dbReference type="InterPro" id="IPR003439">
    <property type="entry name" value="ABC_transporter-like_ATP-bd"/>
</dbReference>
<dbReference type="FunFam" id="3.40.50.300:FF:000309">
    <property type="entry name" value="ABC transporter ATP-binding protein"/>
    <property type="match status" value="1"/>
</dbReference>
<dbReference type="AlphaFoldDB" id="A0A4P7XG16"/>
<comment type="catalytic activity">
    <reaction evidence="9 11">
        <text>ATP + H2O = ADP + phosphate + H(+)</text>
        <dbReference type="Rhea" id="RHEA:13065"/>
        <dbReference type="ChEBI" id="CHEBI:15377"/>
        <dbReference type="ChEBI" id="CHEBI:15378"/>
        <dbReference type="ChEBI" id="CHEBI:30616"/>
        <dbReference type="ChEBI" id="CHEBI:43474"/>
        <dbReference type="ChEBI" id="CHEBI:456216"/>
    </reaction>
</comment>
<accession>A0A4P7XG16</accession>
<keyword evidence="6 11" id="KW-0067">ATP-binding</keyword>
<feature type="binding site" evidence="11">
    <location>
        <begin position="37"/>
        <end position="44"/>
    </location>
    <ligand>
        <name>ATP</name>
        <dbReference type="ChEBI" id="CHEBI:30616"/>
        <label>1</label>
    </ligand>
</feature>
<dbReference type="GO" id="GO:0006281">
    <property type="term" value="P:DNA repair"/>
    <property type="evidence" value="ECO:0007669"/>
    <property type="project" value="UniProtKB-KW"/>
</dbReference>
<sequence>MSNVLSVEKIFHAYGTQPLLDEAELRIDYGERVCLLGRNGEGKSTLMRIIAGELTPDGGVVRLAEGCNLAMLPQTLPSNSPDTVLETVAAAFPETGRLLLRFAELSQQGAAVDMDELERVQAGIEANDGWMLQQRIDRILLQFGLDPDHRVAELSGGWQRRVLLARALASDPDLLLLDEPTNHLDVPAIRWLEDTLSGFRGALLFISHDRAFIRKMATRIVDLDRGKMTSWPGDYDRFLELKEKALEDEERERALFDKRLAAEETWIRQGIKARRTRNMGRVRALKAMRDQHRERRNRTGTASFSVEAAGQSGKLVVEAKKASFGYPGSGPIIRDLDLLILRGDKVGLVGENGTGKTTLLKLLLGQLEPTSGELRLGTQRQVAYFDQLRDELDLEKTALDNLAEGREFIDIQGQRKHVLGYLGEFLFSPQRARSPVKVFSGGERARLLIAKLFSQPANILVLDEPTNDLDVDTLELLESQLVEFPGTVVVISHDRDFLDNVVTSTLFLDGSGRVQDTVGGFSDWRRQGGTFPAERSGSSATSAGSTSPANAEPAPSVAVQSRPDVKASSNGKKLSYKLKRELELLPSEIANLEAELEAVQQQIGDPAFYGGEPEKVSATLARLTELEAALEKKIARWMELEEMAES</sequence>
<dbReference type="GO" id="GO:0043022">
    <property type="term" value="F:ribosome binding"/>
    <property type="evidence" value="ECO:0007669"/>
    <property type="project" value="UniProtKB-UniRule"/>
</dbReference>
<dbReference type="InterPro" id="IPR051309">
    <property type="entry name" value="ABCF_ATPase"/>
</dbReference>
<dbReference type="Proteomes" id="UP000298049">
    <property type="component" value="Chromosome"/>
</dbReference>
<dbReference type="InterPro" id="IPR043686">
    <property type="entry name" value="Uup"/>
</dbReference>
<comment type="subcellular location">
    <subcellularLocation>
        <location evidence="11">Cytoplasm</location>
    </subcellularLocation>
    <text evidence="11">Associates with ribosomes.</text>
</comment>
<keyword evidence="1 11" id="KW-0963">Cytoplasm</keyword>
<keyword evidence="4 11" id="KW-0227">DNA damage</keyword>
<gene>
    <name evidence="11" type="primary">uup</name>
    <name evidence="14" type="ORF">soil367_08130</name>
</gene>
<organism evidence="14 15">
    <name type="scientific">Hydrocarboniclastica marina</name>
    <dbReference type="NCBI Taxonomy" id="2259620"/>
    <lineage>
        <taxon>Bacteria</taxon>
        <taxon>Pseudomonadati</taxon>
        <taxon>Pseudomonadota</taxon>
        <taxon>Gammaproteobacteria</taxon>
        <taxon>Alteromonadales</taxon>
        <taxon>Alteromonadaceae</taxon>
        <taxon>Hydrocarboniclastica</taxon>
    </lineage>
</organism>
<name>A0A4P7XG16_9ALTE</name>
<comment type="function">
    <text evidence="11">Probably plays a role in ribosome assembly or function. May be involved in resolution of branched DNA intermediates that result from template switching in postreplication gaps. Binds DNA and has ATPase activity.</text>
</comment>
<feature type="region of interest" description="Disordered" evidence="12">
    <location>
        <begin position="519"/>
        <end position="570"/>
    </location>
</feature>
<dbReference type="GO" id="GO:0005737">
    <property type="term" value="C:cytoplasm"/>
    <property type="evidence" value="ECO:0007669"/>
    <property type="project" value="UniProtKB-SubCell"/>
</dbReference>
<dbReference type="InterPro" id="IPR003593">
    <property type="entry name" value="AAA+_ATPase"/>
</dbReference>
<dbReference type="SUPFAM" id="SSF52540">
    <property type="entry name" value="P-loop containing nucleoside triphosphate hydrolases"/>
    <property type="match status" value="2"/>
</dbReference>
<keyword evidence="5 11" id="KW-0378">Hydrolase</keyword>
<dbReference type="Gene3D" id="1.10.287.380">
    <property type="entry name" value="Valyl-tRNA synthetase, C-terminal domain"/>
    <property type="match status" value="1"/>
</dbReference>
<dbReference type="HAMAP" id="MF_00848">
    <property type="entry name" value="Uup"/>
    <property type="match status" value="1"/>
</dbReference>
<dbReference type="RefSeq" id="WP_136548614.1">
    <property type="nucleotide sequence ID" value="NZ_CP031093.1"/>
</dbReference>
<evidence type="ECO:0000256" key="7">
    <source>
        <dbReference type="ARBA" id="ARBA00023125"/>
    </source>
</evidence>
<evidence type="ECO:0000313" key="15">
    <source>
        <dbReference type="Proteomes" id="UP000298049"/>
    </source>
</evidence>
<feature type="compositionally biased region" description="Low complexity" evidence="12">
    <location>
        <begin position="536"/>
        <end position="547"/>
    </location>
</feature>
<dbReference type="SMART" id="SM00382">
    <property type="entry name" value="AAA"/>
    <property type="match status" value="2"/>
</dbReference>
<dbReference type="Pfam" id="PF00005">
    <property type="entry name" value="ABC_tran"/>
    <property type="match status" value="2"/>
</dbReference>
<dbReference type="Gene3D" id="3.40.50.300">
    <property type="entry name" value="P-loop containing nucleotide triphosphate hydrolases"/>
    <property type="match status" value="2"/>
</dbReference>
<dbReference type="CDD" id="cd03221">
    <property type="entry name" value="ABCF_EF-3"/>
    <property type="match status" value="2"/>
</dbReference>
<keyword evidence="8 11" id="KW-0234">DNA repair</keyword>
<dbReference type="FunFam" id="3.40.50.300:FF:000011">
    <property type="entry name" value="Putative ABC transporter ATP-binding component"/>
    <property type="match status" value="1"/>
</dbReference>
<dbReference type="GO" id="GO:0005524">
    <property type="term" value="F:ATP binding"/>
    <property type="evidence" value="ECO:0007669"/>
    <property type="project" value="UniProtKB-UniRule"/>
</dbReference>
<evidence type="ECO:0000256" key="6">
    <source>
        <dbReference type="ARBA" id="ARBA00022840"/>
    </source>
</evidence>
<evidence type="ECO:0000313" key="14">
    <source>
        <dbReference type="EMBL" id="QCF25886.1"/>
    </source>
</evidence>
<reference evidence="14 15" key="1">
    <citation type="submission" date="2018-07" db="EMBL/GenBank/DDBJ databases">
        <title>Marsedoiliclastica nanhaica gen. nov. sp. nov., a novel marine hydrocarbonoclastic bacterium isolated from an in-situ enriched hydrocarbon-degrading consortium in deep-sea sediment.</title>
        <authorList>
            <person name="Dong C."/>
            <person name="Ma T."/>
            <person name="Liu R."/>
            <person name="Shao Z."/>
        </authorList>
    </citation>
    <scope>NUCLEOTIDE SEQUENCE [LARGE SCALE GENOMIC DNA]</scope>
    <source>
        <strain evidence="15">soil36-7</strain>
    </source>
</reference>
<dbReference type="InterPro" id="IPR037118">
    <property type="entry name" value="Val-tRNA_synth_C_sf"/>
</dbReference>
<feature type="coiled-coil region" evidence="11">
    <location>
        <begin position="582"/>
        <end position="643"/>
    </location>
</feature>
<evidence type="ECO:0000256" key="10">
    <source>
        <dbReference type="ARBA" id="ARBA00061478"/>
    </source>
</evidence>
<proteinExistence type="inferred from homology"/>
<dbReference type="KEGG" id="hmi:soil367_08130"/>
<evidence type="ECO:0000256" key="12">
    <source>
        <dbReference type="SAM" id="MobiDB-lite"/>
    </source>
</evidence>
<dbReference type="PROSITE" id="PS00211">
    <property type="entry name" value="ABC_TRANSPORTER_1"/>
    <property type="match status" value="2"/>
</dbReference>
<dbReference type="InterPro" id="IPR032781">
    <property type="entry name" value="ABC_tran_Xtn"/>
</dbReference>
<dbReference type="InterPro" id="IPR032524">
    <property type="entry name" value="ABC_tran_C"/>
</dbReference>
<feature type="domain" description="ABC transporter" evidence="13">
    <location>
        <begin position="317"/>
        <end position="536"/>
    </location>
</feature>
<protein>
    <recommendedName>
        <fullName evidence="11">ATP-binding protein Uup</fullName>
        <ecNumber evidence="11">3.6.1.-</ecNumber>
    </recommendedName>
</protein>
<feature type="domain" description="ABC transporter" evidence="13">
    <location>
        <begin position="5"/>
        <end position="250"/>
    </location>
</feature>
<dbReference type="GO" id="GO:0003677">
    <property type="term" value="F:DNA binding"/>
    <property type="evidence" value="ECO:0007669"/>
    <property type="project" value="UniProtKB-UniRule"/>
</dbReference>
<evidence type="ECO:0000256" key="9">
    <source>
        <dbReference type="ARBA" id="ARBA00049360"/>
    </source>
</evidence>
<evidence type="ECO:0000256" key="2">
    <source>
        <dbReference type="ARBA" id="ARBA00022737"/>
    </source>
</evidence>
<keyword evidence="2 11" id="KW-0677">Repeat</keyword>
<evidence type="ECO:0000259" key="13">
    <source>
        <dbReference type="PROSITE" id="PS50893"/>
    </source>
</evidence>
<keyword evidence="3 11" id="KW-0547">Nucleotide-binding</keyword>
<evidence type="ECO:0000256" key="11">
    <source>
        <dbReference type="HAMAP-Rule" id="MF_00848"/>
    </source>
</evidence>
<keyword evidence="11" id="KW-0175">Coiled coil</keyword>
<dbReference type="OrthoDB" id="9808609at2"/>
<comment type="similarity">
    <text evidence="10 11">Belongs to the ABC transporter superfamily. ABCF family. Uup subfamily.</text>
</comment>
<dbReference type="EMBL" id="CP031093">
    <property type="protein sequence ID" value="QCF25886.1"/>
    <property type="molecule type" value="Genomic_DNA"/>
</dbReference>
<evidence type="ECO:0000256" key="4">
    <source>
        <dbReference type="ARBA" id="ARBA00022763"/>
    </source>
</evidence>
<dbReference type="EC" id="3.6.1.-" evidence="11"/>